<evidence type="ECO:0000313" key="2">
    <source>
        <dbReference type="EMBL" id="MBO8456361.1"/>
    </source>
</evidence>
<dbReference type="InterPro" id="IPR045851">
    <property type="entry name" value="AMP-bd_C_sf"/>
</dbReference>
<protein>
    <submittedName>
        <fullName evidence="2">AMP-binding protein</fullName>
    </submittedName>
</protein>
<dbReference type="Pfam" id="PF00501">
    <property type="entry name" value="AMP-binding"/>
    <property type="match status" value="1"/>
</dbReference>
<proteinExistence type="predicted"/>
<accession>A0A9D9N0W8</accession>
<dbReference type="Gene3D" id="3.30.300.30">
    <property type="match status" value="1"/>
</dbReference>
<reference evidence="2" key="2">
    <citation type="journal article" date="2021" name="PeerJ">
        <title>Extensive microbial diversity within the chicken gut microbiome revealed by metagenomics and culture.</title>
        <authorList>
            <person name="Gilroy R."/>
            <person name="Ravi A."/>
            <person name="Getino M."/>
            <person name="Pursley I."/>
            <person name="Horton D.L."/>
            <person name="Alikhan N.F."/>
            <person name="Baker D."/>
            <person name="Gharbi K."/>
            <person name="Hall N."/>
            <person name="Watson M."/>
            <person name="Adriaenssens E.M."/>
            <person name="Foster-Nyarko E."/>
            <person name="Jarju S."/>
            <person name="Secka A."/>
            <person name="Antonio M."/>
            <person name="Oren A."/>
            <person name="Chaudhuri R.R."/>
            <person name="La Ragione R."/>
            <person name="Hildebrand F."/>
            <person name="Pallen M.J."/>
        </authorList>
    </citation>
    <scope>NUCLEOTIDE SEQUENCE</scope>
    <source>
        <strain evidence="2">B1-3475</strain>
    </source>
</reference>
<dbReference type="Gene3D" id="3.40.50.12780">
    <property type="entry name" value="N-terminal domain of ligase-like"/>
    <property type="match status" value="1"/>
</dbReference>
<dbReference type="InterPro" id="IPR042099">
    <property type="entry name" value="ANL_N_sf"/>
</dbReference>
<reference evidence="2" key="1">
    <citation type="submission" date="2020-10" db="EMBL/GenBank/DDBJ databases">
        <authorList>
            <person name="Gilroy R."/>
        </authorList>
    </citation>
    <scope>NUCLEOTIDE SEQUENCE</scope>
    <source>
        <strain evidence="2">B1-3475</strain>
    </source>
</reference>
<feature type="domain" description="AMP-dependent synthetase/ligase" evidence="1">
    <location>
        <begin position="68"/>
        <end position="294"/>
    </location>
</feature>
<name>A0A9D9N0W8_9BACT</name>
<dbReference type="PANTHER" id="PTHR43845:SF1">
    <property type="entry name" value="BLR5969 PROTEIN"/>
    <property type="match status" value="1"/>
</dbReference>
<comment type="caution">
    <text evidence="2">The sequence shown here is derived from an EMBL/GenBank/DDBJ whole genome shotgun (WGS) entry which is preliminary data.</text>
</comment>
<sequence length="432" mass="49140">MKKEPDIQFRSPGEIKKYQEKRLAEALAYLSANSRFYQRMFSEYSIDVTKVRTVEDLVNIPVTTKTDLQLHNEDFRCVPADDVIDYVTTSGTLGDPVTFVLTDSDLDRLAYNEYLSFTTAGCTRHDILQLMTTIDRRFMAGLAYYMGARELGMGVIRVGNGIPELQWDTISRVHPTCGMIVPSFIMKLIDFAEKNGIDYRNCSMKKCLCIGEALRQPGTFELNTLGRRIAEKWDNLELYSTYASTEMQSSFTECHELCGGHLQPELIIVEFLDENNNPVRDDEPGEVTITTLGVTGMPLLRFKTGDVCYHYTEPCRCGRNTMRLSSVLGRKGQMIKFKGTTLYPPALYDILDNIPKITNYIVEVYTNSLGTDEITIRVGAEDHSETFVKEIKDMFRAKVRVAPNITFESPEYIAKLQTPQGSRKIVKFIDLR</sequence>
<organism evidence="2 3">
    <name type="scientific">Candidatus Cryptobacteroides intestinigallinarum</name>
    <dbReference type="NCBI Taxonomy" id="2840767"/>
    <lineage>
        <taxon>Bacteria</taxon>
        <taxon>Pseudomonadati</taxon>
        <taxon>Bacteroidota</taxon>
        <taxon>Bacteroidia</taxon>
        <taxon>Bacteroidales</taxon>
        <taxon>Candidatus Cryptobacteroides</taxon>
    </lineage>
</organism>
<dbReference type="PANTHER" id="PTHR43845">
    <property type="entry name" value="BLR5969 PROTEIN"/>
    <property type="match status" value="1"/>
</dbReference>
<dbReference type="Proteomes" id="UP000823617">
    <property type="component" value="Unassembled WGS sequence"/>
</dbReference>
<dbReference type="EMBL" id="JADIMK010000086">
    <property type="protein sequence ID" value="MBO8456361.1"/>
    <property type="molecule type" value="Genomic_DNA"/>
</dbReference>
<evidence type="ECO:0000313" key="3">
    <source>
        <dbReference type="Proteomes" id="UP000823617"/>
    </source>
</evidence>
<dbReference type="SUPFAM" id="SSF56801">
    <property type="entry name" value="Acetyl-CoA synthetase-like"/>
    <property type="match status" value="1"/>
</dbReference>
<evidence type="ECO:0000259" key="1">
    <source>
        <dbReference type="Pfam" id="PF00501"/>
    </source>
</evidence>
<gene>
    <name evidence="2" type="ORF">IAC08_08200</name>
</gene>
<dbReference type="AlphaFoldDB" id="A0A9D9N0W8"/>
<dbReference type="InterPro" id="IPR000873">
    <property type="entry name" value="AMP-dep_synth/lig_dom"/>
</dbReference>